<evidence type="ECO:0000259" key="3">
    <source>
        <dbReference type="Pfam" id="PF20981"/>
    </source>
</evidence>
<protein>
    <recommendedName>
        <fullName evidence="6">Protein AAR2 homolog</fullName>
    </recommendedName>
</protein>
<dbReference type="PANTHER" id="PTHR12689">
    <property type="entry name" value="A1 CISTRON SPLICING FACTOR AAR2-RELATED"/>
    <property type="match status" value="1"/>
</dbReference>
<dbReference type="InterPro" id="IPR033647">
    <property type="entry name" value="Aar2_N"/>
</dbReference>
<dbReference type="OrthoDB" id="201752at2759"/>
<name>A0A9W8ICX3_9FUNG</name>
<evidence type="ECO:0000313" key="5">
    <source>
        <dbReference type="Proteomes" id="UP001139887"/>
    </source>
</evidence>
<dbReference type="CDD" id="cd13777">
    <property type="entry name" value="Aar2_N"/>
    <property type="match status" value="1"/>
</dbReference>
<keyword evidence="5" id="KW-1185">Reference proteome</keyword>
<dbReference type="Proteomes" id="UP001139887">
    <property type="component" value="Unassembled WGS sequence"/>
</dbReference>
<dbReference type="Gene3D" id="1.25.40.550">
    <property type="entry name" value="Aar2, C-terminal domain-like"/>
    <property type="match status" value="1"/>
</dbReference>
<dbReference type="PANTHER" id="PTHR12689:SF4">
    <property type="entry name" value="PROTEIN AAR2 HOMOLOG"/>
    <property type="match status" value="1"/>
</dbReference>
<dbReference type="InterPro" id="IPR038514">
    <property type="entry name" value="AAR2_C_sf"/>
</dbReference>
<evidence type="ECO:0000256" key="1">
    <source>
        <dbReference type="ARBA" id="ARBA00006281"/>
    </source>
</evidence>
<evidence type="ECO:0000313" key="4">
    <source>
        <dbReference type="EMBL" id="KAJ2851803.1"/>
    </source>
</evidence>
<dbReference type="InterPro" id="IPR033648">
    <property type="entry name" value="AAR2_C"/>
</dbReference>
<feature type="domain" description="AAR2 C-terminal" evidence="2">
    <location>
        <begin position="205"/>
        <end position="366"/>
    </location>
</feature>
<comment type="similarity">
    <text evidence="1">Belongs to the AAR2 family.</text>
</comment>
<dbReference type="GO" id="GO:0000244">
    <property type="term" value="P:spliceosomal tri-snRNP complex assembly"/>
    <property type="evidence" value="ECO:0007669"/>
    <property type="project" value="TreeGrafter"/>
</dbReference>
<dbReference type="Pfam" id="PF05282">
    <property type="entry name" value="AAR2"/>
    <property type="match status" value="1"/>
</dbReference>
<accession>A0A9W8ICX3</accession>
<proteinExistence type="inferred from homology"/>
<evidence type="ECO:0000259" key="2">
    <source>
        <dbReference type="Pfam" id="PF05282"/>
    </source>
</evidence>
<dbReference type="InterPro" id="IPR038516">
    <property type="entry name" value="AAR2_N_sf"/>
</dbReference>
<dbReference type="AlphaFoldDB" id="A0A9W8ICX3"/>
<dbReference type="InterPro" id="IPR007946">
    <property type="entry name" value="AAR2"/>
</dbReference>
<dbReference type="Pfam" id="PF20981">
    <property type="entry name" value="AAR2_1st"/>
    <property type="match status" value="1"/>
</dbReference>
<comment type="caution">
    <text evidence="4">The sequence shown here is derived from an EMBL/GenBank/DDBJ whole genome shotgun (WGS) entry which is preliminary data.</text>
</comment>
<dbReference type="FunFam" id="2.60.34.20:FF:000001">
    <property type="entry name" value="protein AAR2 homolog"/>
    <property type="match status" value="1"/>
</dbReference>
<evidence type="ECO:0008006" key="6">
    <source>
        <dbReference type="Google" id="ProtNLM"/>
    </source>
</evidence>
<sequence length="390" mass="44936">MDQNTAQVLFEFGACLVILDAPVGIEFGIDLDTWKTGPLFKGIKMIPPGIHYVHYSVFNSEGQPGMRSGFFHNFQSRQLIAKRWSCENEDLEDMGEQDVQRIQLNIRDLDKNLGAYQMSAYPRWQQLTAHITDRLLGVLPCRGWFSSATGSVYEDEEMDKVHKKLEQQMQSGKLENSKEIKQIIENERQARGLLESKHERDRFGFTRIDIKRSFPKSASAEEIRMYSQDKSWLLMELIKKQWHSEYTALLGEFELAFLVILVGQNFTGLEHWKRLLHLVLGCREALSQVQVVQKLFIPLLGVLMSQLRECPVEFVASVLEQDNFVAEILKLFVLNVYECGCEEAQNLLFPEISRLRKLLATFDWALPDGQQLQEAADLEEGEYAPQIVEL</sequence>
<gene>
    <name evidence="4" type="ORF">IWW36_000764</name>
</gene>
<dbReference type="Gene3D" id="2.60.34.20">
    <property type="match status" value="1"/>
</dbReference>
<reference evidence="4" key="1">
    <citation type="submission" date="2022-07" db="EMBL/GenBank/DDBJ databases">
        <title>Phylogenomic reconstructions and comparative analyses of Kickxellomycotina fungi.</title>
        <authorList>
            <person name="Reynolds N.K."/>
            <person name="Stajich J.E."/>
            <person name="Barry K."/>
            <person name="Grigoriev I.V."/>
            <person name="Crous P."/>
            <person name="Smith M.E."/>
        </authorList>
    </citation>
    <scope>NUCLEOTIDE SEQUENCE</scope>
    <source>
        <strain evidence="4">NRRL 1566</strain>
    </source>
</reference>
<dbReference type="CDD" id="cd13778">
    <property type="entry name" value="Aar2_C"/>
    <property type="match status" value="1"/>
</dbReference>
<organism evidence="4 5">
    <name type="scientific">Coemansia brasiliensis</name>
    <dbReference type="NCBI Taxonomy" id="2650707"/>
    <lineage>
        <taxon>Eukaryota</taxon>
        <taxon>Fungi</taxon>
        <taxon>Fungi incertae sedis</taxon>
        <taxon>Zoopagomycota</taxon>
        <taxon>Kickxellomycotina</taxon>
        <taxon>Kickxellomycetes</taxon>
        <taxon>Kickxellales</taxon>
        <taxon>Kickxellaceae</taxon>
        <taxon>Coemansia</taxon>
    </lineage>
</organism>
<feature type="domain" description="AAR2 N-terminal" evidence="3">
    <location>
        <begin position="13"/>
        <end position="136"/>
    </location>
</feature>
<dbReference type="EMBL" id="JANBUW010000008">
    <property type="protein sequence ID" value="KAJ2851803.1"/>
    <property type="molecule type" value="Genomic_DNA"/>
</dbReference>